<dbReference type="EMBL" id="JAVRQU010000015">
    <property type="protein sequence ID" value="KAK5694582.1"/>
    <property type="molecule type" value="Genomic_DNA"/>
</dbReference>
<proteinExistence type="predicted"/>
<comment type="caution">
    <text evidence="3">The sequence shown here is derived from an EMBL/GenBank/DDBJ whole genome shotgun (WGS) entry which is preliminary data.</text>
</comment>
<evidence type="ECO:0000313" key="4">
    <source>
        <dbReference type="Proteomes" id="UP001310594"/>
    </source>
</evidence>
<dbReference type="AlphaFoldDB" id="A0AAN7W363"/>
<feature type="signal peptide" evidence="2">
    <location>
        <begin position="1"/>
        <end position="16"/>
    </location>
</feature>
<gene>
    <name evidence="3" type="ORF">LTR97_009172</name>
</gene>
<keyword evidence="2" id="KW-0732">Signal</keyword>
<feature type="chain" id="PRO_5042979840" evidence="2">
    <location>
        <begin position="17"/>
        <end position="147"/>
    </location>
</feature>
<keyword evidence="1" id="KW-0812">Transmembrane</keyword>
<reference evidence="3" key="1">
    <citation type="submission" date="2023-08" db="EMBL/GenBank/DDBJ databases">
        <title>Black Yeasts Isolated from many extreme environments.</title>
        <authorList>
            <person name="Coleine C."/>
            <person name="Stajich J.E."/>
            <person name="Selbmann L."/>
        </authorList>
    </citation>
    <scope>NUCLEOTIDE SEQUENCE</scope>
    <source>
        <strain evidence="3">CCFEE 5810</strain>
    </source>
</reference>
<evidence type="ECO:0000256" key="2">
    <source>
        <dbReference type="SAM" id="SignalP"/>
    </source>
</evidence>
<dbReference type="Proteomes" id="UP001310594">
    <property type="component" value="Unassembled WGS sequence"/>
</dbReference>
<feature type="transmembrane region" description="Helical" evidence="1">
    <location>
        <begin position="122"/>
        <end position="146"/>
    </location>
</feature>
<organism evidence="3 4">
    <name type="scientific">Elasticomyces elasticus</name>
    <dbReference type="NCBI Taxonomy" id="574655"/>
    <lineage>
        <taxon>Eukaryota</taxon>
        <taxon>Fungi</taxon>
        <taxon>Dikarya</taxon>
        <taxon>Ascomycota</taxon>
        <taxon>Pezizomycotina</taxon>
        <taxon>Dothideomycetes</taxon>
        <taxon>Dothideomycetidae</taxon>
        <taxon>Mycosphaerellales</taxon>
        <taxon>Teratosphaeriaceae</taxon>
        <taxon>Elasticomyces</taxon>
    </lineage>
</organism>
<name>A0AAN7W363_9PEZI</name>
<keyword evidence="1" id="KW-0472">Membrane</keyword>
<accession>A0AAN7W363</accession>
<evidence type="ECO:0000256" key="1">
    <source>
        <dbReference type="SAM" id="Phobius"/>
    </source>
</evidence>
<protein>
    <submittedName>
        <fullName evidence="3">Uncharacterized protein</fullName>
    </submittedName>
</protein>
<sequence>MKKVFALAAIVGLAVAASNSTTLAASNSTSAIATTATVTYVVYDPECGCHKTKTAPIPTGTMAYPISTYTWWETECGCHKTAAVPMPSAPATNYTAPAQPPAVSASATPVPAAPSASPVPEVYTGGAAMITSSIFGFLAAGLAFALI</sequence>
<keyword evidence="1" id="KW-1133">Transmembrane helix</keyword>
<evidence type="ECO:0000313" key="3">
    <source>
        <dbReference type="EMBL" id="KAK5694582.1"/>
    </source>
</evidence>